<reference evidence="8" key="1">
    <citation type="submission" date="2022-03" db="EMBL/GenBank/DDBJ databases">
        <title>Genome Encyclopedia of Bacteria and Archaea VI: Functional Genomics of Type Strains.</title>
        <authorList>
            <person name="Whitman W."/>
        </authorList>
    </citation>
    <scope>NUCLEOTIDE SEQUENCE</scope>
    <source>
        <strain evidence="8">HSC-15S17</strain>
    </source>
</reference>
<dbReference type="SMART" id="SM00448">
    <property type="entry name" value="REC"/>
    <property type="match status" value="1"/>
</dbReference>
<accession>A0ABT1GFG1</accession>
<evidence type="ECO:0000259" key="7">
    <source>
        <dbReference type="PROSITE" id="PS50110"/>
    </source>
</evidence>
<dbReference type="EC" id="2.7.13.3" evidence="2"/>
<dbReference type="SUPFAM" id="SSF55874">
    <property type="entry name" value="ATPase domain of HSP90 chaperone/DNA topoisomerase II/histidine kinase"/>
    <property type="match status" value="1"/>
</dbReference>
<dbReference type="PROSITE" id="PS50110">
    <property type="entry name" value="RESPONSE_REGULATORY"/>
    <property type="match status" value="1"/>
</dbReference>
<organism evidence="8 9">
    <name type="scientific">Duganella violaceipulchra</name>
    <dbReference type="NCBI Taxonomy" id="2849652"/>
    <lineage>
        <taxon>Bacteria</taxon>
        <taxon>Pseudomonadati</taxon>
        <taxon>Pseudomonadota</taxon>
        <taxon>Betaproteobacteria</taxon>
        <taxon>Burkholderiales</taxon>
        <taxon>Oxalobacteraceae</taxon>
        <taxon>Telluria group</taxon>
        <taxon>Duganella</taxon>
    </lineage>
</organism>
<feature type="domain" description="Histidine kinase" evidence="6">
    <location>
        <begin position="221"/>
        <end position="451"/>
    </location>
</feature>
<comment type="catalytic activity">
    <reaction evidence="1">
        <text>ATP + protein L-histidine = ADP + protein N-phospho-L-histidine.</text>
        <dbReference type="EC" id="2.7.13.3"/>
    </reaction>
</comment>
<dbReference type="PROSITE" id="PS50109">
    <property type="entry name" value="HIS_KIN"/>
    <property type="match status" value="1"/>
</dbReference>
<dbReference type="InterPro" id="IPR003594">
    <property type="entry name" value="HATPase_dom"/>
</dbReference>
<dbReference type="Gene3D" id="3.30.565.10">
    <property type="entry name" value="Histidine kinase-like ATPase, C-terminal domain"/>
    <property type="match status" value="1"/>
</dbReference>
<evidence type="ECO:0000256" key="3">
    <source>
        <dbReference type="ARBA" id="ARBA00022553"/>
    </source>
</evidence>
<evidence type="ECO:0000313" key="8">
    <source>
        <dbReference type="EMBL" id="MCP2007700.1"/>
    </source>
</evidence>
<keyword evidence="9" id="KW-1185">Reference proteome</keyword>
<proteinExistence type="predicted"/>
<keyword evidence="3 4" id="KW-0597">Phosphoprotein</keyword>
<dbReference type="Gene3D" id="1.10.287.130">
    <property type="match status" value="1"/>
</dbReference>
<feature type="domain" description="Response regulatory" evidence="7">
    <location>
        <begin position="7"/>
        <end position="126"/>
    </location>
</feature>
<dbReference type="Pfam" id="PF02518">
    <property type="entry name" value="HATPase_c"/>
    <property type="match status" value="1"/>
</dbReference>
<dbReference type="SMART" id="SM00387">
    <property type="entry name" value="HATPase_c"/>
    <property type="match status" value="1"/>
</dbReference>
<evidence type="ECO:0000313" key="9">
    <source>
        <dbReference type="Proteomes" id="UP001162889"/>
    </source>
</evidence>
<dbReference type="RefSeq" id="WP_262311709.1">
    <property type="nucleotide sequence ID" value="NZ_JAHTGR010000011.1"/>
</dbReference>
<dbReference type="InterPro" id="IPR005467">
    <property type="entry name" value="His_kinase_dom"/>
</dbReference>
<dbReference type="Pfam" id="PF00072">
    <property type="entry name" value="Response_reg"/>
    <property type="match status" value="1"/>
</dbReference>
<evidence type="ECO:0000256" key="5">
    <source>
        <dbReference type="SAM" id="Coils"/>
    </source>
</evidence>
<evidence type="ECO:0000259" key="6">
    <source>
        <dbReference type="PROSITE" id="PS50109"/>
    </source>
</evidence>
<dbReference type="InterPro" id="IPR036890">
    <property type="entry name" value="HATPase_C_sf"/>
</dbReference>
<dbReference type="Proteomes" id="UP001162889">
    <property type="component" value="Unassembled WGS sequence"/>
</dbReference>
<protein>
    <recommendedName>
        <fullName evidence="2">histidine kinase</fullName>
        <ecNumber evidence="2">2.7.13.3</ecNumber>
    </recommendedName>
</protein>
<dbReference type="InterPro" id="IPR001789">
    <property type="entry name" value="Sig_transdc_resp-reg_receiver"/>
</dbReference>
<dbReference type="InterPro" id="IPR003661">
    <property type="entry name" value="HisK_dim/P_dom"/>
</dbReference>
<dbReference type="CDD" id="cd00082">
    <property type="entry name" value="HisKA"/>
    <property type="match status" value="1"/>
</dbReference>
<keyword evidence="8" id="KW-0418">Kinase</keyword>
<sequence>MDANKIPVLMVDDRPENLTALAALLSDMELDLELVAANSGNEALRQSLKCDFALILLDVQMPDMNGLETAALLRTNPKTCHLPIIFVTAGMNEKNHLFKGYESGAVDYLIKPIEPLVLRSKVRVFCELYAQRMEIEYRKVNLEGMVRERTGELSALAENLGQECKVRQATEAALKESELRLRQLNEDLEGRVEQRTLELRRAMDQIVESEKLASLGGIVAGVAHELNTPIGNIVMMASALGDRLAELSKTVVEGTLTKSLLFASVDECINASAILVRSAQRAGELIDSFKKVAVDQTSQRRRVFDLRETVSDILHTLGTAMRHAQVRVDLRIPPGIEMDAYPGDLEQIFSNLIMNSIRHGFGAGGGHIMIDARQLQQQVEIIYQDDGAGIAPELHRKVFEPFYTTKLGQGGSGLGMFIVHNLAHGVLKGDIKLDSACGKGVTFTLTVPAVTP</sequence>
<dbReference type="Gene3D" id="3.40.50.2300">
    <property type="match status" value="1"/>
</dbReference>
<gene>
    <name evidence="8" type="ORF">L1274_001393</name>
</gene>
<evidence type="ECO:0000256" key="2">
    <source>
        <dbReference type="ARBA" id="ARBA00012438"/>
    </source>
</evidence>
<dbReference type="SUPFAM" id="SSF52172">
    <property type="entry name" value="CheY-like"/>
    <property type="match status" value="1"/>
</dbReference>
<dbReference type="GO" id="GO:0016301">
    <property type="term" value="F:kinase activity"/>
    <property type="evidence" value="ECO:0007669"/>
    <property type="project" value="UniProtKB-KW"/>
</dbReference>
<keyword evidence="8" id="KW-0808">Transferase</keyword>
<dbReference type="SUPFAM" id="SSF47384">
    <property type="entry name" value="Homodimeric domain of signal transducing histidine kinase"/>
    <property type="match status" value="1"/>
</dbReference>
<dbReference type="PRINTS" id="PR00344">
    <property type="entry name" value="BCTRLSENSOR"/>
</dbReference>
<dbReference type="InterPro" id="IPR011006">
    <property type="entry name" value="CheY-like_superfamily"/>
</dbReference>
<dbReference type="InterPro" id="IPR036097">
    <property type="entry name" value="HisK_dim/P_sf"/>
</dbReference>
<dbReference type="PANTHER" id="PTHR43547">
    <property type="entry name" value="TWO-COMPONENT HISTIDINE KINASE"/>
    <property type="match status" value="1"/>
</dbReference>
<dbReference type="EMBL" id="JALJZU010000002">
    <property type="protein sequence ID" value="MCP2007700.1"/>
    <property type="molecule type" value="Genomic_DNA"/>
</dbReference>
<feature type="coiled-coil region" evidence="5">
    <location>
        <begin position="167"/>
        <end position="205"/>
    </location>
</feature>
<evidence type="ECO:0000256" key="4">
    <source>
        <dbReference type="PROSITE-ProRule" id="PRU00169"/>
    </source>
</evidence>
<dbReference type="InterPro" id="IPR004358">
    <property type="entry name" value="Sig_transdc_His_kin-like_C"/>
</dbReference>
<dbReference type="PANTHER" id="PTHR43547:SF2">
    <property type="entry name" value="HYBRID SIGNAL TRANSDUCTION HISTIDINE KINASE C"/>
    <property type="match status" value="1"/>
</dbReference>
<comment type="caution">
    <text evidence="8">The sequence shown here is derived from an EMBL/GenBank/DDBJ whole genome shotgun (WGS) entry which is preliminary data.</text>
</comment>
<keyword evidence="5" id="KW-0175">Coiled coil</keyword>
<dbReference type="CDD" id="cd00075">
    <property type="entry name" value="HATPase"/>
    <property type="match status" value="1"/>
</dbReference>
<name>A0ABT1GFG1_9BURK</name>
<feature type="modified residue" description="4-aspartylphosphate" evidence="4">
    <location>
        <position position="58"/>
    </location>
</feature>
<evidence type="ECO:0000256" key="1">
    <source>
        <dbReference type="ARBA" id="ARBA00000085"/>
    </source>
</evidence>